<keyword evidence="3" id="KW-1185">Reference proteome</keyword>
<sequence>MENGNTIKHRIGWIIFSAAGIMLVIKFYVILSEQIGMLKMLHGVGELNRMRFLQYFNNYWLFIEPILIIISLTGFILRKRLGFQLSLTFVYFVIAYSLLHYLTPIDRHENFHLGIVNWAVLVAILINIPLTVRIFSSEMTQQLQIKINLISLFVGLSINGIMLTITN</sequence>
<dbReference type="EMBL" id="JAPFQN010000010">
    <property type="protein sequence ID" value="MCX2745635.1"/>
    <property type="molecule type" value="Genomic_DNA"/>
</dbReference>
<feature type="transmembrane region" description="Helical" evidence="1">
    <location>
        <begin position="147"/>
        <end position="165"/>
    </location>
</feature>
<gene>
    <name evidence="2" type="ORF">OO013_17265</name>
</gene>
<organism evidence="2 3">
    <name type="scientific">Mangrovivirga halotolerans</name>
    <dbReference type="NCBI Taxonomy" id="2993936"/>
    <lineage>
        <taxon>Bacteria</taxon>
        <taxon>Pseudomonadati</taxon>
        <taxon>Bacteroidota</taxon>
        <taxon>Cytophagia</taxon>
        <taxon>Cytophagales</taxon>
        <taxon>Mangrovivirgaceae</taxon>
        <taxon>Mangrovivirga</taxon>
    </lineage>
</organism>
<feature type="transmembrane region" description="Helical" evidence="1">
    <location>
        <begin position="12"/>
        <end position="31"/>
    </location>
</feature>
<evidence type="ECO:0000256" key="1">
    <source>
        <dbReference type="SAM" id="Phobius"/>
    </source>
</evidence>
<comment type="caution">
    <text evidence="2">The sequence shown here is derived from an EMBL/GenBank/DDBJ whole genome shotgun (WGS) entry which is preliminary data.</text>
</comment>
<feature type="transmembrane region" description="Helical" evidence="1">
    <location>
        <begin position="84"/>
        <end position="103"/>
    </location>
</feature>
<keyword evidence="1" id="KW-0472">Membrane</keyword>
<keyword evidence="1" id="KW-1133">Transmembrane helix</keyword>
<feature type="transmembrane region" description="Helical" evidence="1">
    <location>
        <begin position="59"/>
        <end position="77"/>
    </location>
</feature>
<dbReference type="Proteomes" id="UP001209885">
    <property type="component" value="Unassembled WGS sequence"/>
</dbReference>
<reference evidence="2 3" key="1">
    <citation type="submission" date="2022-11" db="EMBL/GenBank/DDBJ databases">
        <title>The characterization of three novel Bacteroidetes species and genomic analysis of their roles in tidal elemental geochemical cycles.</title>
        <authorList>
            <person name="Ma K."/>
        </authorList>
    </citation>
    <scope>NUCLEOTIDE SEQUENCE [LARGE SCALE GENOMIC DNA]</scope>
    <source>
        <strain evidence="2 3">M17</strain>
    </source>
</reference>
<keyword evidence="1" id="KW-0812">Transmembrane</keyword>
<accession>A0ABT3RVI6</accession>
<name>A0ABT3RVI6_9BACT</name>
<dbReference type="RefSeq" id="WP_266058233.1">
    <property type="nucleotide sequence ID" value="NZ_JAPFQN010000010.1"/>
</dbReference>
<protein>
    <submittedName>
        <fullName evidence="2">Uncharacterized protein</fullName>
    </submittedName>
</protein>
<feature type="transmembrane region" description="Helical" evidence="1">
    <location>
        <begin position="115"/>
        <end position="135"/>
    </location>
</feature>
<proteinExistence type="predicted"/>
<evidence type="ECO:0000313" key="3">
    <source>
        <dbReference type="Proteomes" id="UP001209885"/>
    </source>
</evidence>
<evidence type="ECO:0000313" key="2">
    <source>
        <dbReference type="EMBL" id="MCX2745635.1"/>
    </source>
</evidence>